<dbReference type="EMBL" id="JAUEPO010000001">
    <property type="protein sequence ID" value="KAK3337709.1"/>
    <property type="molecule type" value="Genomic_DNA"/>
</dbReference>
<keyword evidence="1" id="KW-0812">Transmembrane</keyword>
<keyword evidence="1" id="KW-0472">Membrane</keyword>
<keyword evidence="3" id="KW-1185">Reference proteome</keyword>
<sequence length="206" mass="22629">MSTPPTTIPNPLGNNQEEAIQDQQQQQPWHPATADIQIQVEGPSIWRTRSTLIPHPVLHVGVSPAIPDGARLTADVKVVDAYGRDVRASLAGSTADVVGVECPTVKPPSSAAGDMRYYYFVFELMYLRAGKYWLHFTVRYETAPAPASVGGDGFRHVLGEKRTVFGCETTLSSPDHASVPGKCLFFFFFFLVPSLFSLLDLFSSLR</sequence>
<comment type="caution">
    <text evidence="2">The sequence shown here is derived from an EMBL/GenBank/DDBJ whole genome shotgun (WGS) entry which is preliminary data.</text>
</comment>
<dbReference type="AlphaFoldDB" id="A0AAE0J6D7"/>
<organism evidence="2 3">
    <name type="scientific">Cercophora scortea</name>
    <dbReference type="NCBI Taxonomy" id="314031"/>
    <lineage>
        <taxon>Eukaryota</taxon>
        <taxon>Fungi</taxon>
        <taxon>Dikarya</taxon>
        <taxon>Ascomycota</taxon>
        <taxon>Pezizomycotina</taxon>
        <taxon>Sordariomycetes</taxon>
        <taxon>Sordariomycetidae</taxon>
        <taxon>Sordariales</taxon>
        <taxon>Lasiosphaeriaceae</taxon>
        <taxon>Cercophora</taxon>
    </lineage>
</organism>
<accession>A0AAE0J6D7</accession>
<gene>
    <name evidence="2" type="ORF">B0T19DRAFT_81059</name>
</gene>
<evidence type="ECO:0000313" key="2">
    <source>
        <dbReference type="EMBL" id="KAK3337709.1"/>
    </source>
</evidence>
<dbReference type="Proteomes" id="UP001286456">
    <property type="component" value="Unassembled WGS sequence"/>
</dbReference>
<evidence type="ECO:0000256" key="1">
    <source>
        <dbReference type="SAM" id="Phobius"/>
    </source>
</evidence>
<feature type="transmembrane region" description="Helical" evidence="1">
    <location>
        <begin position="184"/>
        <end position="202"/>
    </location>
</feature>
<protein>
    <submittedName>
        <fullName evidence="2">Uncharacterized protein</fullName>
    </submittedName>
</protein>
<keyword evidence="1" id="KW-1133">Transmembrane helix</keyword>
<reference evidence="2" key="2">
    <citation type="submission" date="2023-06" db="EMBL/GenBank/DDBJ databases">
        <authorList>
            <consortium name="Lawrence Berkeley National Laboratory"/>
            <person name="Haridas S."/>
            <person name="Hensen N."/>
            <person name="Bonometti L."/>
            <person name="Westerberg I."/>
            <person name="Brannstrom I.O."/>
            <person name="Guillou S."/>
            <person name="Cros-Aarteil S."/>
            <person name="Calhoun S."/>
            <person name="Kuo A."/>
            <person name="Mondo S."/>
            <person name="Pangilinan J."/>
            <person name="Riley R."/>
            <person name="Labutti K."/>
            <person name="Andreopoulos B."/>
            <person name="Lipzen A."/>
            <person name="Chen C."/>
            <person name="Yanf M."/>
            <person name="Daum C."/>
            <person name="Ng V."/>
            <person name="Clum A."/>
            <person name="Steindorff A."/>
            <person name="Ohm R."/>
            <person name="Martin F."/>
            <person name="Silar P."/>
            <person name="Natvig D."/>
            <person name="Lalanne C."/>
            <person name="Gautier V."/>
            <person name="Ament-Velasquez S.L."/>
            <person name="Kruys A."/>
            <person name="Hutchinson M.I."/>
            <person name="Powell A.J."/>
            <person name="Barry K."/>
            <person name="Miller A.N."/>
            <person name="Grigoriev I.V."/>
            <person name="Debuchy R."/>
            <person name="Gladieux P."/>
            <person name="Thoren M.H."/>
            <person name="Johannesson H."/>
        </authorList>
    </citation>
    <scope>NUCLEOTIDE SEQUENCE</scope>
    <source>
        <strain evidence="2">SMH4131-1</strain>
    </source>
</reference>
<reference evidence="2" key="1">
    <citation type="journal article" date="2023" name="Mol. Phylogenet. Evol.">
        <title>Genome-scale phylogeny and comparative genomics of the fungal order Sordariales.</title>
        <authorList>
            <person name="Hensen N."/>
            <person name="Bonometti L."/>
            <person name="Westerberg I."/>
            <person name="Brannstrom I.O."/>
            <person name="Guillou S."/>
            <person name="Cros-Aarteil S."/>
            <person name="Calhoun S."/>
            <person name="Haridas S."/>
            <person name="Kuo A."/>
            <person name="Mondo S."/>
            <person name="Pangilinan J."/>
            <person name="Riley R."/>
            <person name="LaButti K."/>
            <person name="Andreopoulos B."/>
            <person name="Lipzen A."/>
            <person name="Chen C."/>
            <person name="Yan M."/>
            <person name="Daum C."/>
            <person name="Ng V."/>
            <person name="Clum A."/>
            <person name="Steindorff A."/>
            <person name="Ohm R.A."/>
            <person name="Martin F."/>
            <person name="Silar P."/>
            <person name="Natvig D.O."/>
            <person name="Lalanne C."/>
            <person name="Gautier V."/>
            <person name="Ament-Velasquez S.L."/>
            <person name="Kruys A."/>
            <person name="Hutchinson M.I."/>
            <person name="Powell A.J."/>
            <person name="Barry K."/>
            <person name="Miller A.N."/>
            <person name="Grigoriev I.V."/>
            <person name="Debuchy R."/>
            <person name="Gladieux P."/>
            <person name="Hiltunen Thoren M."/>
            <person name="Johannesson H."/>
        </authorList>
    </citation>
    <scope>NUCLEOTIDE SEQUENCE</scope>
    <source>
        <strain evidence="2">SMH4131-1</strain>
    </source>
</reference>
<proteinExistence type="predicted"/>
<name>A0AAE0J6D7_9PEZI</name>
<evidence type="ECO:0000313" key="3">
    <source>
        <dbReference type="Proteomes" id="UP001286456"/>
    </source>
</evidence>